<dbReference type="PANTHER" id="PTHR43071:SF1">
    <property type="entry name" value="2-AMINO-4-HYDROXY-6-HYDROXYMETHYLDIHYDROPTERIDINE PYROPHOSPHOKINASE"/>
    <property type="match status" value="1"/>
</dbReference>
<dbReference type="GO" id="GO:0005524">
    <property type="term" value="F:ATP binding"/>
    <property type="evidence" value="ECO:0007669"/>
    <property type="project" value="UniProtKB-KW"/>
</dbReference>
<dbReference type="SUPFAM" id="SSF55083">
    <property type="entry name" value="6-hydroxymethyl-7,8-dihydropterin pyrophosphokinase, HPPK"/>
    <property type="match status" value="1"/>
</dbReference>
<dbReference type="GO" id="GO:0003848">
    <property type="term" value="F:2-amino-4-hydroxy-6-hydroxymethyldihydropteridine diphosphokinase activity"/>
    <property type="evidence" value="ECO:0007669"/>
    <property type="project" value="UniProtKB-EC"/>
</dbReference>
<keyword evidence="7" id="KW-0067">ATP-binding</keyword>
<dbReference type="SMART" id="SM00905">
    <property type="entry name" value="FolB"/>
    <property type="match status" value="1"/>
</dbReference>
<dbReference type="InterPro" id="IPR043133">
    <property type="entry name" value="GTP-CH-I_C/QueF"/>
</dbReference>
<reference evidence="11" key="2">
    <citation type="journal article" date="2021" name="PeerJ">
        <title>Extensive microbial diversity within the chicken gut microbiome revealed by metagenomics and culture.</title>
        <authorList>
            <person name="Gilroy R."/>
            <person name="Ravi A."/>
            <person name="Getino M."/>
            <person name="Pursley I."/>
            <person name="Horton D.L."/>
            <person name="Alikhan N.F."/>
            <person name="Baker D."/>
            <person name="Gharbi K."/>
            <person name="Hall N."/>
            <person name="Watson M."/>
            <person name="Adriaenssens E.M."/>
            <person name="Foster-Nyarko E."/>
            <person name="Jarju S."/>
            <person name="Secka A."/>
            <person name="Antonio M."/>
            <person name="Oren A."/>
            <person name="Chaudhuri R.R."/>
            <person name="La Ragione R."/>
            <person name="Hildebrand F."/>
            <person name="Pallen M.J."/>
        </authorList>
    </citation>
    <scope>NUCLEOTIDE SEQUENCE</scope>
    <source>
        <strain evidence="11">ChiSjej3B21-11622</strain>
    </source>
</reference>
<comment type="caution">
    <text evidence="11">The sequence shown here is derived from an EMBL/GenBank/DDBJ whole genome shotgun (WGS) entry which is preliminary data.</text>
</comment>
<dbReference type="AlphaFoldDB" id="A0A9D1D086"/>
<dbReference type="InterPro" id="IPR035907">
    <property type="entry name" value="Hppk_sf"/>
</dbReference>
<evidence type="ECO:0000256" key="8">
    <source>
        <dbReference type="ARBA" id="ARBA00022909"/>
    </source>
</evidence>
<proteinExistence type="inferred from homology"/>
<gene>
    <name evidence="11" type="primary">folK</name>
    <name evidence="11" type="ORF">IAB26_06535</name>
</gene>
<evidence type="ECO:0000256" key="7">
    <source>
        <dbReference type="ARBA" id="ARBA00022840"/>
    </source>
</evidence>
<keyword evidence="8 9" id="KW-0289">Folate biosynthesis</keyword>
<evidence type="ECO:0000256" key="5">
    <source>
        <dbReference type="ARBA" id="ARBA00022741"/>
    </source>
</evidence>
<keyword evidence="4 11" id="KW-0808">Transferase</keyword>
<comment type="catalytic activity">
    <reaction evidence="9">
        <text>7,8-dihydroneopterin = 6-hydroxymethyl-7,8-dihydropterin + glycolaldehyde</text>
        <dbReference type="Rhea" id="RHEA:10540"/>
        <dbReference type="ChEBI" id="CHEBI:17001"/>
        <dbReference type="ChEBI" id="CHEBI:17071"/>
        <dbReference type="ChEBI" id="CHEBI:44841"/>
        <dbReference type="EC" id="4.1.2.25"/>
    </reaction>
</comment>
<dbReference type="NCBIfam" id="TIGR00525">
    <property type="entry name" value="folB"/>
    <property type="match status" value="1"/>
</dbReference>
<keyword evidence="9" id="KW-0456">Lyase</keyword>
<dbReference type="PROSITE" id="PS00794">
    <property type="entry name" value="HPPK"/>
    <property type="match status" value="1"/>
</dbReference>
<evidence type="ECO:0000313" key="11">
    <source>
        <dbReference type="EMBL" id="HIQ96201.1"/>
    </source>
</evidence>
<comment type="function">
    <text evidence="9">Catalyzes the conversion of 7,8-dihydroneopterin to 6-hydroxymethyl-7,8-dihydropterin.</text>
</comment>
<dbReference type="NCBIfam" id="TIGR00526">
    <property type="entry name" value="folB_dom"/>
    <property type="match status" value="1"/>
</dbReference>
<evidence type="ECO:0000259" key="10">
    <source>
        <dbReference type="PROSITE" id="PS00794"/>
    </source>
</evidence>
<dbReference type="Proteomes" id="UP000886886">
    <property type="component" value="Unassembled WGS sequence"/>
</dbReference>
<dbReference type="NCBIfam" id="TIGR01498">
    <property type="entry name" value="folK"/>
    <property type="match status" value="1"/>
</dbReference>
<dbReference type="GO" id="GO:0004150">
    <property type="term" value="F:dihydroneopterin aldolase activity"/>
    <property type="evidence" value="ECO:0007669"/>
    <property type="project" value="UniProtKB-UniRule"/>
</dbReference>
<dbReference type="GO" id="GO:0046656">
    <property type="term" value="P:folic acid biosynthetic process"/>
    <property type="evidence" value="ECO:0007669"/>
    <property type="project" value="UniProtKB-UniRule"/>
</dbReference>
<dbReference type="PANTHER" id="PTHR43071">
    <property type="entry name" value="2-AMINO-4-HYDROXY-6-HYDROXYMETHYLDIHYDROPTERIDINE PYROPHOSPHOKINASE"/>
    <property type="match status" value="1"/>
</dbReference>
<organism evidence="11 12">
    <name type="scientific">Candidatus Limivivens merdigallinarum</name>
    <dbReference type="NCBI Taxonomy" id="2840859"/>
    <lineage>
        <taxon>Bacteria</taxon>
        <taxon>Bacillati</taxon>
        <taxon>Bacillota</taxon>
        <taxon>Clostridia</taxon>
        <taxon>Lachnospirales</taxon>
        <taxon>Lachnospiraceae</taxon>
        <taxon>Lachnospiraceae incertae sedis</taxon>
        <taxon>Candidatus Limivivens</taxon>
    </lineage>
</organism>
<comment type="pathway">
    <text evidence="9">Cofactor biosynthesis; tetrahydrofolate biosynthesis; 2-amino-4-hydroxy-6-hydroxymethyl-7,8-dihydropteridine diphosphate from 7,8-dihydroneopterin triphosphate: step 3/4.</text>
</comment>
<sequence>MDKIHIRDLELFLNHGVYPEETVLGQKFVFDVTLFLETREAGKTDDLTKSVNYGEASARIKEFMEANTYQLIEAAAEHVCRMLLLTYPMVEKVHLELKKPWAPVKLPLKTVSVEIERGWHRAYVAVGSNMGDREATIRSAIRELNQEEDIEVRKVSSLIRTAPYGGVAEGEFLNGAVELRTLLTPEELLAVLNRIEADHGRERTVHWGSRTLDLDILFYDGEVIDTEKLHIPHIDMQNRDFVLNPMMELAPWLRHPVLNQTIAQMKGELDGRTEKLAGQN</sequence>
<dbReference type="SUPFAM" id="SSF55620">
    <property type="entry name" value="Tetrahydrobiopterin biosynthesis enzymes-like"/>
    <property type="match status" value="1"/>
</dbReference>
<dbReference type="EC" id="2.7.6.3" evidence="9"/>
<dbReference type="EC" id="4.1.2.25" evidence="9"/>
<comment type="catalytic activity">
    <reaction evidence="1">
        <text>6-hydroxymethyl-7,8-dihydropterin + ATP = (7,8-dihydropterin-6-yl)methyl diphosphate + AMP + H(+)</text>
        <dbReference type="Rhea" id="RHEA:11412"/>
        <dbReference type="ChEBI" id="CHEBI:15378"/>
        <dbReference type="ChEBI" id="CHEBI:30616"/>
        <dbReference type="ChEBI" id="CHEBI:44841"/>
        <dbReference type="ChEBI" id="CHEBI:72950"/>
        <dbReference type="ChEBI" id="CHEBI:456215"/>
        <dbReference type="EC" id="2.7.6.3"/>
    </reaction>
</comment>
<dbReference type="Gene3D" id="3.30.1130.10">
    <property type="match status" value="1"/>
</dbReference>
<name>A0A9D1D086_9FIRM</name>
<dbReference type="Pfam" id="PF01288">
    <property type="entry name" value="HPPK"/>
    <property type="match status" value="1"/>
</dbReference>
<comment type="pathway">
    <text evidence="2">Cofactor biosynthesis; tetrahydrofolate biosynthesis; 2-amino-4-hydroxy-6-hydroxymethyl-7,8-dihydropteridine diphosphate from 7,8-dihydroneopterin triphosphate: step 4/4.</text>
</comment>
<evidence type="ECO:0000256" key="1">
    <source>
        <dbReference type="ARBA" id="ARBA00000198"/>
    </source>
</evidence>
<evidence type="ECO:0000313" key="12">
    <source>
        <dbReference type="Proteomes" id="UP000886886"/>
    </source>
</evidence>
<keyword evidence="5" id="KW-0547">Nucleotide-binding</keyword>
<dbReference type="InterPro" id="IPR000550">
    <property type="entry name" value="Hppk"/>
</dbReference>
<dbReference type="Gene3D" id="3.30.70.560">
    <property type="entry name" value="7,8-Dihydro-6-hydroxymethylpterin-pyrophosphokinase HPPK"/>
    <property type="match status" value="1"/>
</dbReference>
<dbReference type="EMBL" id="DVFT01000096">
    <property type="protein sequence ID" value="HIQ96201.1"/>
    <property type="molecule type" value="Genomic_DNA"/>
</dbReference>
<dbReference type="InterPro" id="IPR006156">
    <property type="entry name" value="Dihydroneopterin_aldolase"/>
</dbReference>
<evidence type="ECO:0000256" key="9">
    <source>
        <dbReference type="RuleBase" id="RU362079"/>
    </source>
</evidence>
<evidence type="ECO:0000256" key="2">
    <source>
        <dbReference type="ARBA" id="ARBA00005051"/>
    </source>
</evidence>
<evidence type="ECO:0000256" key="6">
    <source>
        <dbReference type="ARBA" id="ARBA00022777"/>
    </source>
</evidence>
<dbReference type="CDD" id="cd00534">
    <property type="entry name" value="DHNA_DHNTPE"/>
    <property type="match status" value="1"/>
</dbReference>
<evidence type="ECO:0000256" key="3">
    <source>
        <dbReference type="ARBA" id="ARBA00009640"/>
    </source>
</evidence>
<accession>A0A9D1D086</accession>
<dbReference type="GO" id="GO:0016301">
    <property type="term" value="F:kinase activity"/>
    <property type="evidence" value="ECO:0007669"/>
    <property type="project" value="UniProtKB-KW"/>
</dbReference>
<feature type="domain" description="7,8-dihydro-6-hydroxymethylpterin-pyrophosphokinase" evidence="10">
    <location>
        <begin position="206"/>
        <end position="217"/>
    </location>
</feature>
<dbReference type="InterPro" id="IPR006157">
    <property type="entry name" value="FolB_dom"/>
</dbReference>
<comment type="similarity">
    <text evidence="3">In the N-terminal section; belongs to the DHNA family.</text>
</comment>
<keyword evidence="6" id="KW-0418">Kinase</keyword>
<comment type="similarity">
    <text evidence="9">Belongs to the DHNA family.</text>
</comment>
<dbReference type="Pfam" id="PF02152">
    <property type="entry name" value="FolB"/>
    <property type="match status" value="1"/>
</dbReference>
<reference evidence="11" key="1">
    <citation type="submission" date="2020-10" db="EMBL/GenBank/DDBJ databases">
        <authorList>
            <person name="Gilroy R."/>
        </authorList>
    </citation>
    <scope>NUCLEOTIDE SEQUENCE</scope>
    <source>
        <strain evidence="11">ChiSjej3B21-11622</strain>
    </source>
</reference>
<evidence type="ECO:0000256" key="4">
    <source>
        <dbReference type="ARBA" id="ARBA00022679"/>
    </source>
</evidence>
<protein>
    <recommendedName>
        <fullName evidence="9">Bifunctional folate synthesis protein</fullName>
    </recommendedName>
    <domain>
        <recommendedName>
            <fullName evidence="9">Dihydroneopterin aldolase</fullName>
            <shortName evidence="9">DHNA</shortName>
            <ecNumber evidence="9">4.1.2.25</ecNumber>
        </recommendedName>
        <alternativeName>
            <fullName evidence="9">7,8-dihydroneopterin aldolase</fullName>
        </alternativeName>
    </domain>
    <domain>
        <recommendedName>
            <fullName evidence="9">2-amino-4-hydroxy-6-hydroxymethyldihydropteridine pyrophosphokinase</fullName>
            <ecNumber evidence="9">2.7.6.3</ecNumber>
        </recommendedName>
        <alternativeName>
            <fullName evidence="9">6-hydroxymethyl-7,8-dihydropterin pyrophosphokinase</fullName>
            <shortName evidence="9">PPPK</shortName>
        </alternativeName>
        <alternativeName>
            <fullName evidence="9">7,8-dihydro-6-hydroxymethylpterin pyrophosphokinase</fullName>
            <shortName evidence="9">HPPK</shortName>
        </alternativeName>
    </domain>
</protein>
<dbReference type="CDD" id="cd00483">
    <property type="entry name" value="HPPK"/>
    <property type="match status" value="1"/>
</dbReference>
<dbReference type="GO" id="GO:0046654">
    <property type="term" value="P:tetrahydrofolate biosynthetic process"/>
    <property type="evidence" value="ECO:0007669"/>
    <property type="project" value="UniProtKB-UniRule"/>
</dbReference>